<accession>A0ABQ5KRI4</accession>
<name>A0ABQ5KRI4_9EUKA</name>
<evidence type="ECO:0000313" key="1">
    <source>
        <dbReference type="EMBL" id="GKT35082.1"/>
    </source>
</evidence>
<proteinExistence type="predicted"/>
<dbReference type="EMBL" id="BQXS01003686">
    <property type="protein sequence ID" value="GKT35082.1"/>
    <property type="molecule type" value="Genomic_DNA"/>
</dbReference>
<evidence type="ECO:0000313" key="2">
    <source>
        <dbReference type="Proteomes" id="UP001057375"/>
    </source>
</evidence>
<sequence length="153" mass="16608">MVSGLIRNTCRPVQTRFRYGYTSLLNLALQINSLAHYAKGKWSQNKSAPTACATSAVADFGYEAFTLYDAPSQTPPLSKQITHCGPTTPHARKHTVWANPSSLAATLGISLCIQLKDNRGLLCWVSPFGNPWVKAYLAANHGISQPITSFIAS</sequence>
<keyword evidence="2" id="KW-1185">Reference proteome</keyword>
<dbReference type="Proteomes" id="UP001057375">
    <property type="component" value="Unassembled WGS sequence"/>
</dbReference>
<comment type="caution">
    <text evidence="1">The sequence shown here is derived from an EMBL/GenBank/DDBJ whole genome shotgun (WGS) entry which is preliminary data.</text>
</comment>
<reference evidence="1" key="1">
    <citation type="submission" date="2022-03" db="EMBL/GenBank/DDBJ databases">
        <title>Draft genome sequence of Aduncisulcus paluster, a free-living microaerophilic Fornicata.</title>
        <authorList>
            <person name="Yuyama I."/>
            <person name="Kume K."/>
            <person name="Tamura T."/>
            <person name="Inagaki Y."/>
            <person name="Hashimoto T."/>
        </authorList>
    </citation>
    <scope>NUCLEOTIDE SEQUENCE</scope>
    <source>
        <strain evidence="1">NY0171</strain>
    </source>
</reference>
<organism evidence="1 2">
    <name type="scientific">Aduncisulcus paluster</name>
    <dbReference type="NCBI Taxonomy" id="2918883"/>
    <lineage>
        <taxon>Eukaryota</taxon>
        <taxon>Metamonada</taxon>
        <taxon>Carpediemonas-like organisms</taxon>
        <taxon>Aduncisulcus</taxon>
    </lineage>
</organism>
<protein>
    <submittedName>
        <fullName evidence="1">Uncharacterized protein</fullName>
    </submittedName>
</protein>
<gene>
    <name evidence="1" type="ORF">ADUPG1_002922</name>
</gene>